<gene>
    <name evidence="1" type="ORF">GCM10007320_61260</name>
</gene>
<reference evidence="2" key="1">
    <citation type="journal article" date="2019" name="Int. J. Syst. Evol. Microbiol.">
        <title>The Global Catalogue of Microorganisms (GCM) 10K type strain sequencing project: providing services to taxonomists for standard genome sequencing and annotation.</title>
        <authorList>
            <consortium name="The Broad Institute Genomics Platform"/>
            <consortium name="The Broad Institute Genome Sequencing Center for Infectious Disease"/>
            <person name="Wu L."/>
            <person name="Ma J."/>
        </authorList>
    </citation>
    <scope>NUCLEOTIDE SEQUENCE [LARGE SCALE GENOMIC DNA]</scope>
    <source>
        <strain evidence="2">KCTC 23314</strain>
    </source>
</reference>
<evidence type="ECO:0000313" key="1">
    <source>
        <dbReference type="EMBL" id="GHD02195.1"/>
    </source>
</evidence>
<protein>
    <recommendedName>
        <fullName evidence="3">Nucleotidyltransferase-like protein</fullName>
    </recommendedName>
</protein>
<evidence type="ECO:0008006" key="3">
    <source>
        <dbReference type="Google" id="ProtNLM"/>
    </source>
</evidence>
<dbReference type="RefSeq" id="WP_189690646.1">
    <property type="nucleotide sequence ID" value="NZ_BMYK01000038.1"/>
</dbReference>
<comment type="caution">
    <text evidence="1">The sequence shown here is derived from an EMBL/GenBank/DDBJ whole genome shotgun (WGS) entry which is preliminary data.</text>
</comment>
<keyword evidence="2" id="KW-1185">Reference proteome</keyword>
<evidence type="ECO:0000313" key="2">
    <source>
        <dbReference type="Proteomes" id="UP000626210"/>
    </source>
</evidence>
<dbReference type="EMBL" id="BMYK01000038">
    <property type="protein sequence ID" value="GHD02195.1"/>
    <property type="molecule type" value="Genomic_DNA"/>
</dbReference>
<proteinExistence type="predicted"/>
<dbReference type="Proteomes" id="UP000626210">
    <property type="component" value="Unassembled WGS sequence"/>
</dbReference>
<organism evidence="1 2">
    <name type="scientific">Pseudorhodoferax aquiterrae</name>
    <dbReference type="NCBI Taxonomy" id="747304"/>
    <lineage>
        <taxon>Bacteria</taxon>
        <taxon>Pseudomonadati</taxon>
        <taxon>Pseudomonadota</taxon>
        <taxon>Betaproteobacteria</taxon>
        <taxon>Burkholderiales</taxon>
        <taxon>Comamonadaceae</taxon>
    </lineage>
</organism>
<name>A0ABQ3GEJ2_9BURK</name>
<accession>A0ABQ3GEJ2</accession>
<dbReference type="Pfam" id="PF14907">
    <property type="entry name" value="NTP_transf_5"/>
    <property type="match status" value="1"/>
</dbReference>
<dbReference type="InterPro" id="IPR039498">
    <property type="entry name" value="NTP_transf_5"/>
</dbReference>
<sequence length="356" mass="39930">MKLLESPLIVALRAPTQMARFSDADWDIGLRQARATGLLGRLGVLAEAAGVDVPPCVRPHFSALRSIVARQQNAVRWEVRQIAQALEGLDVRTVLLKGAAYVMADAPSAAGRMFADIDILVPRERLGDVEHALFMGGWMIEGVSRYDNMYYRRWMHELPPMVHLRRRTSLDVHHNILPQTARLQTRPDLILASAVPLPQFTQVFVPAPQDRILHSATHLFHEGEWSTGGLRDLSDLDLLMRAYAADDADGSRLAARAFELNLQKPLLYAAKYLDVVFCTPLATELRQHLARAGLRESAWMDRLFMTAFAGAHASTSSRSAGMVRTTLYVRGHWLRMPLHRLIPHLVYKAIADEPSR</sequence>